<evidence type="ECO:0000313" key="2">
    <source>
        <dbReference type="EMBL" id="ALN82197.1"/>
    </source>
</evidence>
<dbReference type="PATRIC" id="fig|84531.8.peg.4089"/>
<dbReference type="PANTHER" id="PTHR33993">
    <property type="entry name" value="GLYOXALASE-RELATED"/>
    <property type="match status" value="1"/>
</dbReference>
<dbReference type="KEGG" id="lab:LA76x_4081"/>
<protein>
    <submittedName>
        <fullName evidence="2">Glyoxalase-like domain protein</fullName>
    </submittedName>
</protein>
<proteinExistence type="predicted"/>
<dbReference type="Proteomes" id="UP000060787">
    <property type="component" value="Chromosome"/>
</dbReference>
<accession>A0A0S2FF89</accession>
<dbReference type="Pfam" id="PF18029">
    <property type="entry name" value="Glyoxalase_6"/>
    <property type="match status" value="1"/>
</dbReference>
<keyword evidence="3" id="KW-1185">Reference proteome</keyword>
<dbReference type="PROSITE" id="PS51819">
    <property type="entry name" value="VOC"/>
    <property type="match status" value="1"/>
</dbReference>
<organism evidence="2 3">
    <name type="scientific">Lysobacter antibioticus</name>
    <dbReference type="NCBI Taxonomy" id="84531"/>
    <lineage>
        <taxon>Bacteria</taxon>
        <taxon>Pseudomonadati</taxon>
        <taxon>Pseudomonadota</taxon>
        <taxon>Gammaproteobacteria</taxon>
        <taxon>Lysobacterales</taxon>
        <taxon>Lysobacteraceae</taxon>
        <taxon>Lysobacter</taxon>
    </lineage>
</organism>
<dbReference type="EMBL" id="CP011129">
    <property type="protein sequence ID" value="ALN82197.1"/>
    <property type="molecule type" value="Genomic_DNA"/>
</dbReference>
<dbReference type="InterPro" id="IPR029068">
    <property type="entry name" value="Glyas_Bleomycin-R_OHBP_Dase"/>
</dbReference>
<evidence type="ECO:0000313" key="3">
    <source>
        <dbReference type="Proteomes" id="UP000060787"/>
    </source>
</evidence>
<feature type="domain" description="VOC" evidence="1">
    <location>
        <begin position="10"/>
        <end position="132"/>
    </location>
</feature>
<dbReference type="InterPro" id="IPR052164">
    <property type="entry name" value="Anthracycline_SecMetBiosynth"/>
</dbReference>
<evidence type="ECO:0000259" key="1">
    <source>
        <dbReference type="PROSITE" id="PS51819"/>
    </source>
</evidence>
<dbReference type="OrthoDB" id="9799428at2"/>
<gene>
    <name evidence="2" type="ORF">LA76x_4081</name>
</gene>
<dbReference type="eggNOG" id="COG0346">
    <property type="taxonomic scope" value="Bacteria"/>
</dbReference>
<dbReference type="AlphaFoldDB" id="A0A0S2FF89"/>
<name>A0A0S2FF89_LYSAN</name>
<sequence>MTERKPRVHGLGGVFFKADDPAALAAWYARHLGVGVEDWGGALFPWGRLDAGGQPTGETGYTVWSPFKADTEYFQPSSKPYMVNFRVDDLDAMLVALREEGCRVLDRFEDSEQGKFGYVLDPEGGLIELWQPNPNDPAVADGE</sequence>
<dbReference type="PANTHER" id="PTHR33993:SF5">
    <property type="entry name" value="GLYOXALASE"/>
    <property type="match status" value="1"/>
</dbReference>
<reference evidence="2 3" key="1">
    <citation type="journal article" date="2015" name="BMC Genomics">
        <title>Comparative genomics and metabolic profiling of the genus Lysobacter.</title>
        <authorList>
            <person name="de Bruijn I."/>
            <person name="Cheng X."/>
            <person name="de Jager V."/>
            <person name="Exposito R.G."/>
            <person name="Watrous J."/>
            <person name="Patel N."/>
            <person name="Postma J."/>
            <person name="Dorrestein P.C."/>
            <person name="Kobayashi D."/>
            <person name="Raaijmakers J.M."/>
        </authorList>
    </citation>
    <scope>NUCLEOTIDE SEQUENCE [LARGE SCALE GENOMIC DNA]</scope>
    <source>
        <strain evidence="2 3">76</strain>
    </source>
</reference>
<dbReference type="SUPFAM" id="SSF54593">
    <property type="entry name" value="Glyoxalase/Bleomycin resistance protein/Dihydroxybiphenyl dioxygenase"/>
    <property type="match status" value="1"/>
</dbReference>
<dbReference type="RefSeq" id="WP_057918996.1">
    <property type="nucleotide sequence ID" value="NZ_CP011129.1"/>
</dbReference>
<dbReference type="Gene3D" id="3.10.180.10">
    <property type="entry name" value="2,3-Dihydroxybiphenyl 1,2-Dioxygenase, domain 1"/>
    <property type="match status" value="1"/>
</dbReference>
<dbReference type="STRING" id="84531.LA76x_4081"/>
<dbReference type="InterPro" id="IPR041581">
    <property type="entry name" value="Glyoxalase_6"/>
</dbReference>
<dbReference type="InterPro" id="IPR037523">
    <property type="entry name" value="VOC_core"/>
</dbReference>